<dbReference type="InterPro" id="IPR000261">
    <property type="entry name" value="EH_dom"/>
</dbReference>
<feature type="region of interest" description="Disordered" evidence="3">
    <location>
        <begin position="107"/>
        <end position="146"/>
    </location>
</feature>
<feature type="domain" description="EF-hand" evidence="5">
    <location>
        <begin position="250"/>
        <end position="285"/>
    </location>
</feature>
<protein>
    <recommendedName>
        <fullName evidence="8">Intersectin 1 (SH3 domain protein)</fullName>
    </recommendedName>
</protein>
<dbReference type="Ensembl" id="ENSCSAVT00000002619.1">
    <property type="protein sequence ID" value="ENSCSAVP00000002578.1"/>
    <property type="gene ID" value="ENSCSAVG00000001519.1"/>
</dbReference>
<proteinExistence type="predicted"/>
<organism evidence="6 7">
    <name type="scientific">Ciona savignyi</name>
    <name type="common">Pacific transparent sea squirt</name>
    <dbReference type="NCBI Taxonomy" id="51511"/>
    <lineage>
        <taxon>Eukaryota</taxon>
        <taxon>Metazoa</taxon>
        <taxon>Chordata</taxon>
        <taxon>Tunicata</taxon>
        <taxon>Ascidiacea</taxon>
        <taxon>Phlebobranchia</taxon>
        <taxon>Cionidae</taxon>
        <taxon>Ciona</taxon>
    </lineage>
</organism>
<reference evidence="7" key="1">
    <citation type="submission" date="2003-08" db="EMBL/GenBank/DDBJ databases">
        <authorList>
            <person name="Birren B."/>
            <person name="Nusbaum C."/>
            <person name="Abebe A."/>
            <person name="Abouelleil A."/>
            <person name="Adekoya E."/>
            <person name="Ait-zahra M."/>
            <person name="Allen N."/>
            <person name="Allen T."/>
            <person name="An P."/>
            <person name="Anderson M."/>
            <person name="Anderson S."/>
            <person name="Arachchi H."/>
            <person name="Armbruster J."/>
            <person name="Bachantsang P."/>
            <person name="Baldwin J."/>
            <person name="Barry A."/>
            <person name="Bayul T."/>
            <person name="Blitshsteyn B."/>
            <person name="Bloom T."/>
            <person name="Blye J."/>
            <person name="Boguslavskiy L."/>
            <person name="Borowsky M."/>
            <person name="Boukhgalter B."/>
            <person name="Brunache A."/>
            <person name="Butler J."/>
            <person name="Calixte N."/>
            <person name="Calvo S."/>
            <person name="Camarata J."/>
            <person name="Campo K."/>
            <person name="Chang J."/>
            <person name="Cheshatsang Y."/>
            <person name="Citroen M."/>
            <person name="Collymore A."/>
            <person name="Considine T."/>
            <person name="Cook A."/>
            <person name="Cooke P."/>
            <person name="Corum B."/>
            <person name="Cuomo C."/>
            <person name="David R."/>
            <person name="Dawoe T."/>
            <person name="Degray S."/>
            <person name="Dodge S."/>
            <person name="Dooley K."/>
            <person name="Dorje P."/>
            <person name="Dorjee K."/>
            <person name="Dorris L."/>
            <person name="Duffey N."/>
            <person name="Dupes A."/>
            <person name="Elkins T."/>
            <person name="Engels R."/>
            <person name="Erickson J."/>
            <person name="Farina A."/>
            <person name="Faro S."/>
            <person name="Ferreira P."/>
            <person name="Fischer H."/>
            <person name="Fitzgerald M."/>
            <person name="Foley K."/>
            <person name="Gage D."/>
            <person name="Galagan J."/>
            <person name="Gearin G."/>
            <person name="Gnerre S."/>
            <person name="Gnirke A."/>
            <person name="Goyette A."/>
            <person name="Graham J."/>
            <person name="Grandbois E."/>
            <person name="Gyaltsen K."/>
            <person name="Hafez N."/>
            <person name="Hagopian D."/>
            <person name="Hagos B."/>
            <person name="Hall J."/>
            <person name="Hatcher B."/>
            <person name="Heller A."/>
            <person name="Higgins H."/>
            <person name="Honan T."/>
            <person name="Horn A."/>
            <person name="Houde N."/>
            <person name="Hughes L."/>
            <person name="Hulme W."/>
            <person name="Husby E."/>
            <person name="Iliev I."/>
            <person name="Jaffe D."/>
            <person name="Jones C."/>
            <person name="Kamal M."/>
            <person name="Kamat A."/>
            <person name="Kamvysselis M."/>
            <person name="Karlsson E."/>
            <person name="Kells C."/>
            <person name="Kieu A."/>
            <person name="Kisner P."/>
            <person name="Kodira C."/>
            <person name="Kulbokas E."/>
            <person name="Labutti K."/>
            <person name="Lama D."/>
            <person name="Landers T."/>
            <person name="Leger J."/>
            <person name="Levine S."/>
            <person name="Lewis D."/>
            <person name="Lewis T."/>
            <person name="Lindblad-toh K."/>
            <person name="Liu X."/>
            <person name="Lokyitsang T."/>
            <person name="Lokyitsang Y."/>
            <person name="Lucien O."/>
            <person name="Lui A."/>
            <person name="Ma L.J."/>
            <person name="Mabbitt R."/>
            <person name="Macdonald J."/>
            <person name="Maclean C."/>
            <person name="Major J."/>
            <person name="Manning J."/>
            <person name="Marabella R."/>
            <person name="Maru K."/>
            <person name="Matthews C."/>
            <person name="Mauceli E."/>
            <person name="Mccarthy M."/>
            <person name="Mcdonough S."/>
            <person name="Mcghee T."/>
            <person name="Meldrim J."/>
            <person name="Meneus L."/>
            <person name="Mesirov J."/>
            <person name="Mihalev A."/>
            <person name="Mihova T."/>
            <person name="Mikkelsen T."/>
            <person name="Mlenga V."/>
            <person name="Moru K."/>
            <person name="Mozes J."/>
            <person name="Mulrain L."/>
            <person name="Munson G."/>
            <person name="Naylor J."/>
            <person name="Newes C."/>
            <person name="Nguyen C."/>
            <person name="Nguyen N."/>
            <person name="Nguyen T."/>
            <person name="Nicol R."/>
            <person name="Nielsen C."/>
            <person name="Nizzari M."/>
            <person name="Norbu C."/>
            <person name="Norbu N."/>
            <person name="O'donnell P."/>
            <person name="Okoawo O."/>
            <person name="O'leary S."/>
            <person name="Omotosho B."/>
            <person name="O'neill K."/>
            <person name="Osman S."/>
            <person name="Parker S."/>
            <person name="Perrin D."/>
            <person name="Phunkhang P."/>
            <person name="Piqani B."/>
            <person name="Purcell S."/>
            <person name="Rachupka T."/>
            <person name="Ramasamy U."/>
            <person name="Rameau R."/>
            <person name="Ray V."/>
            <person name="Raymond C."/>
            <person name="Retta R."/>
            <person name="Richardson S."/>
            <person name="Rise C."/>
            <person name="Rodriguez J."/>
            <person name="Rogers J."/>
            <person name="Rogov P."/>
            <person name="Rutman M."/>
            <person name="Schupbach R."/>
            <person name="Seaman C."/>
            <person name="Settipalli S."/>
            <person name="Sharpe T."/>
            <person name="Sheridan J."/>
            <person name="Sherpa N."/>
            <person name="Shi J."/>
            <person name="Smirnov S."/>
            <person name="Smith C."/>
            <person name="Sougnez C."/>
            <person name="Spencer B."/>
            <person name="Stalker J."/>
            <person name="Stange-thomann N."/>
            <person name="Stavropoulos S."/>
            <person name="Stetson K."/>
            <person name="Stone C."/>
            <person name="Stone S."/>
            <person name="Stubbs M."/>
            <person name="Talamas J."/>
            <person name="Tchuinga P."/>
            <person name="Tenzing P."/>
            <person name="Tesfaye S."/>
            <person name="Theodore J."/>
            <person name="Thoulutsang Y."/>
            <person name="Topham K."/>
            <person name="Towey S."/>
            <person name="Tsamla T."/>
            <person name="Tsomo N."/>
            <person name="Vallee D."/>
            <person name="Vassiliev H."/>
            <person name="Venkataraman V."/>
            <person name="Vinson J."/>
            <person name="Vo A."/>
            <person name="Wade C."/>
            <person name="Wang S."/>
            <person name="Wangchuk T."/>
            <person name="Wangdi T."/>
            <person name="Whittaker C."/>
            <person name="Wilkinson J."/>
            <person name="Wu Y."/>
            <person name="Wyman D."/>
            <person name="Yadav S."/>
            <person name="Yang S."/>
            <person name="Yang X."/>
            <person name="Yeager S."/>
            <person name="Yee E."/>
            <person name="Young G."/>
            <person name="Zainoun J."/>
            <person name="Zembeck L."/>
            <person name="Zimmer A."/>
            <person name="Zody M."/>
            <person name="Lander E."/>
        </authorList>
    </citation>
    <scope>NUCLEOTIDE SEQUENCE [LARGE SCALE GENOMIC DNA]</scope>
</reference>
<feature type="domain" description="EF-hand" evidence="5">
    <location>
        <begin position="52"/>
        <end position="77"/>
    </location>
</feature>
<dbReference type="GO" id="GO:0042734">
    <property type="term" value="C:presynaptic membrane"/>
    <property type="evidence" value="ECO:0007669"/>
    <property type="project" value="TreeGrafter"/>
</dbReference>
<feature type="region of interest" description="Disordered" evidence="3">
    <location>
        <begin position="404"/>
        <end position="423"/>
    </location>
</feature>
<dbReference type="PANTHER" id="PTHR11216:SF170">
    <property type="entry name" value="DYNAMIN ASSOCIATED PROTEIN 160, ISOFORM D"/>
    <property type="match status" value="1"/>
</dbReference>
<evidence type="ECO:0000256" key="3">
    <source>
        <dbReference type="SAM" id="MobiDB-lite"/>
    </source>
</evidence>
<reference evidence="6" key="3">
    <citation type="submission" date="2025-09" db="UniProtKB">
        <authorList>
            <consortium name="Ensembl"/>
        </authorList>
    </citation>
    <scope>IDENTIFICATION</scope>
</reference>
<evidence type="ECO:0000313" key="6">
    <source>
        <dbReference type="Ensembl" id="ENSCSAVP00000002578.1"/>
    </source>
</evidence>
<dbReference type="PANTHER" id="PTHR11216">
    <property type="entry name" value="EH DOMAIN"/>
    <property type="match status" value="1"/>
</dbReference>
<accession>H2YB80</accession>
<dbReference type="GeneTree" id="ENSGT00940000168347"/>
<dbReference type="SUPFAM" id="SSF47473">
    <property type="entry name" value="EF-hand"/>
    <property type="match status" value="2"/>
</dbReference>
<sequence>QWVITADERRNYDTQFNNLMPVAGFLSGDQARNFLLQCNLPPVILGRIWWVELADITGDGKMDKHEFAIAMKLIKMKLQGVELPLALPQSMKPTGFGAPGLMNTGFGTNVPNGRSTPGYPAASISPLSESDTASPQMTPKTSLSRHSSLNEGMAVQSKLYVSEVPLLPQTLLRPSLVCLYSGRVAVTFFPLNIVVANPLKRTQYLHRPGQEWAIPKHTKLKYNQLFNSNDRTKTGYMSGRRIMQMVSFGNILLFFKNIWQLSDIDNDGKLSQEEFVLAMHLTDVAKSGELLWLILLNHIIKKGLIIGNMQIRVIIKLYYKKDSVMDGGGVFASFEDRRRENFQKGNLELEKRRIALLESQQKEKHRIEQQERDIREKREKERQEQERKRQEEIERQREQLRAVEREREEQKRKALEQKESAQREMERQRQLEWERLRRKELLQLKLREQESVTSLRAKTKTLDVELNTLLEKRKQLQARAQDFESRLREQNMELEAVNKQRELKHTLVQRQQEQIQHIQQQLNAMHPEKQSL</sequence>
<evidence type="ECO:0000313" key="7">
    <source>
        <dbReference type="Proteomes" id="UP000007875"/>
    </source>
</evidence>
<dbReference type="Proteomes" id="UP000007875">
    <property type="component" value="Unassembled WGS sequence"/>
</dbReference>
<dbReference type="SMART" id="SM00054">
    <property type="entry name" value="EFh"/>
    <property type="match status" value="2"/>
</dbReference>
<dbReference type="SMART" id="SM00027">
    <property type="entry name" value="EH"/>
    <property type="match status" value="2"/>
</dbReference>
<dbReference type="GO" id="GO:0005737">
    <property type="term" value="C:cytoplasm"/>
    <property type="evidence" value="ECO:0007669"/>
    <property type="project" value="TreeGrafter"/>
</dbReference>
<evidence type="ECO:0008006" key="8">
    <source>
        <dbReference type="Google" id="ProtNLM"/>
    </source>
</evidence>
<feature type="domain" description="EH" evidence="4">
    <location>
        <begin position="8"/>
        <end position="94"/>
    </location>
</feature>
<dbReference type="PROSITE" id="PS00018">
    <property type="entry name" value="EF_HAND_1"/>
    <property type="match status" value="1"/>
</dbReference>
<dbReference type="Pfam" id="PF12763">
    <property type="entry name" value="EH"/>
    <property type="match status" value="2"/>
</dbReference>
<reference evidence="6" key="2">
    <citation type="submission" date="2025-08" db="UniProtKB">
        <authorList>
            <consortium name="Ensembl"/>
        </authorList>
    </citation>
    <scope>IDENTIFICATION</scope>
</reference>
<dbReference type="InterPro" id="IPR018247">
    <property type="entry name" value="EF_Hand_1_Ca_BS"/>
</dbReference>
<dbReference type="CDD" id="cd00052">
    <property type="entry name" value="EH"/>
    <property type="match status" value="2"/>
</dbReference>
<dbReference type="InterPro" id="IPR002048">
    <property type="entry name" value="EF_hand_dom"/>
</dbReference>
<dbReference type="PROSITE" id="PS50031">
    <property type="entry name" value="EH"/>
    <property type="match status" value="1"/>
</dbReference>
<feature type="compositionally biased region" description="Polar residues" evidence="3">
    <location>
        <begin position="125"/>
        <end position="146"/>
    </location>
</feature>
<keyword evidence="1" id="KW-0106">Calcium</keyword>
<dbReference type="PROSITE" id="PS50222">
    <property type="entry name" value="EF_HAND_2"/>
    <property type="match status" value="2"/>
</dbReference>
<dbReference type="AlphaFoldDB" id="H2YB80"/>
<dbReference type="InterPro" id="IPR011992">
    <property type="entry name" value="EF-hand-dom_pair"/>
</dbReference>
<name>H2YB80_CIOSA</name>
<evidence type="ECO:0000259" key="4">
    <source>
        <dbReference type="PROSITE" id="PS50031"/>
    </source>
</evidence>
<feature type="region of interest" description="Disordered" evidence="3">
    <location>
        <begin position="365"/>
        <end position="393"/>
    </location>
</feature>
<dbReference type="GO" id="GO:0150007">
    <property type="term" value="P:clathrin-dependent synaptic vesicle endocytosis"/>
    <property type="evidence" value="ECO:0007669"/>
    <property type="project" value="TreeGrafter"/>
</dbReference>
<dbReference type="GO" id="GO:0097708">
    <property type="term" value="C:intracellular vesicle"/>
    <property type="evidence" value="ECO:0007669"/>
    <property type="project" value="TreeGrafter"/>
</dbReference>
<dbReference type="GO" id="GO:0060090">
    <property type="term" value="F:molecular adaptor activity"/>
    <property type="evidence" value="ECO:0007669"/>
    <property type="project" value="TreeGrafter"/>
</dbReference>
<keyword evidence="7" id="KW-1185">Reference proteome</keyword>
<dbReference type="GO" id="GO:0005509">
    <property type="term" value="F:calcium ion binding"/>
    <property type="evidence" value="ECO:0007669"/>
    <property type="project" value="InterPro"/>
</dbReference>
<evidence type="ECO:0000256" key="1">
    <source>
        <dbReference type="ARBA" id="ARBA00022837"/>
    </source>
</evidence>
<evidence type="ECO:0000259" key="5">
    <source>
        <dbReference type="PROSITE" id="PS50222"/>
    </source>
</evidence>
<keyword evidence="2" id="KW-0175">Coiled coil</keyword>
<dbReference type="Gene3D" id="1.10.238.10">
    <property type="entry name" value="EF-hand"/>
    <property type="match status" value="2"/>
</dbReference>
<feature type="coiled-coil region" evidence="2">
    <location>
        <begin position="459"/>
        <end position="500"/>
    </location>
</feature>
<evidence type="ECO:0000256" key="2">
    <source>
        <dbReference type="SAM" id="Coils"/>
    </source>
</evidence>